<feature type="chain" id="PRO_5035462444" evidence="3">
    <location>
        <begin position="19"/>
        <end position="550"/>
    </location>
</feature>
<keyword evidence="2" id="KW-0378">Hydrolase</keyword>
<dbReference type="InterPro" id="IPR051601">
    <property type="entry name" value="Serine_prot/Carboxylest_S33"/>
</dbReference>
<dbReference type="PANTHER" id="PTHR43248">
    <property type="entry name" value="2-SUCCINYL-6-HYDROXY-2,4-CYCLOHEXADIENE-1-CARBOXYLATE SYNTHASE"/>
    <property type="match status" value="1"/>
</dbReference>
<evidence type="ECO:0000256" key="2">
    <source>
        <dbReference type="ARBA" id="ARBA00022801"/>
    </source>
</evidence>
<evidence type="ECO:0000256" key="1">
    <source>
        <dbReference type="ARBA" id="ARBA00010088"/>
    </source>
</evidence>
<evidence type="ECO:0000313" key="7">
    <source>
        <dbReference type="Proteomes" id="UP000813427"/>
    </source>
</evidence>
<name>A0A8K0W8K9_9HYPO</name>
<comment type="similarity">
    <text evidence="1">Belongs to the peptidase S33 family.</text>
</comment>
<feature type="signal peptide" evidence="3">
    <location>
        <begin position="1"/>
        <end position="18"/>
    </location>
</feature>
<dbReference type="GO" id="GO:0016787">
    <property type="term" value="F:hydrolase activity"/>
    <property type="evidence" value="ECO:0007669"/>
    <property type="project" value="UniProtKB-KW"/>
</dbReference>
<dbReference type="Pfam" id="PF00561">
    <property type="entry name" value="Abhydrolase_1"/>
    <property type="match status" value="1"/>
</dbReference>
<dbReference type="InterPro" id="IPR000073">
    <property type="entry name" value="AB_hydrolase_1"/>
</dbReference>
<evidence type="ECO:0000259" key="5">
    <source>
        <dbReference type="Pfam" id="PF08386"/>
    </source>
</evidence>
<feature type="domain" description="AB hydrolase-1" evidence="4">
    <location>
        <begin position="105"/>
        <end position="264"/>
    </location>
</feature>
<dbReference type="SUPFAM" id="SSF53474">
    <property type="entry name" value="alpha/beta-Hydrolases"/>
    <property type="match status" value="1"/>
</dbReference>
<organism evidence="6 7">
    <name type="scientific">Fusarium tricinctum</name>
    <dbReference type="NCBI Taxonomy" id="61284"/>
    <lineage>
        <taxon>Eukaryota</taxon>
        <taxon>Fungi</taxon>
        <taxon>Dikarya</taxon>
        <taxon>Ascomycota</taxon>
        <taxon>Pezizomycotina</taxon>
        <taxon>Sordariomycetes</taxon>
        <taxon>Hypocreomycetidae</taxon>
        <taxon>Hypocreales</taxon>
        <taxon>Nectriaceae</taxon>
        <taxon>Fusarium</taxon>
        <taxon>Fusarium tricinctum species complex</taxon>
    </lineage>
</organism>
<reference evidence="6" key="1">
    <citation type="journal article" date="2021" name="Nat. Commun.">
        <title>Genetic determinants of endophytism in the Arabidopsis root mycobiome.</title>
        <authorList>
            <person name="Mesny F."/>
            <person name="Miyauchi S."/>
            <person name="Thiergart T."/>
            <person name="Pickel B."/>
            <person name="Atanasova L."/>
            <person name="Karlsson M."/>
            <person name="Huettel B."/>
            <person name="Barry K.W."/>
            <person name="Haridas S."/>
            <person name="Chen C."/>
            <person name="Bauer D."/>
            <person name="Andreopoulos W."/>
            <person name="Pangilinan J."/>
            <person name="LaButti K."/>
            <person name="Riley R."/>
            <person name="Lipzen A."/>
            <person name="Clum A."/>
            <person name="Drula E."/>
            <person name="Henrissat B."/>
            <person name="Kohler A."/>
            <person name="Grigoriev I.V."/>
            <person name="Martin F.M."/>
            <person name="Hacquard S."/>
        </authorList>
    </citation>
    <scope>NUCLEOTIDE SEQUENCE</scope>
    <source>
        <strain evidence="6">MPI-SDFR-AT-0068</strain>
    </source>
</reference>
<evidence type="ECO:0000259" key="4">
    <source>
        <dbReference type="Pfam" id="PF00561"/>
    </source>
</evidence>
<dbReference type="InterPro" id="IPR013595">
    <property type="entry name" value="Pept_S33_TAP-like_C"/>
</dbReference>
<sequence>MKLHTILLSHLLLHAAEASTLPKHVRTELTRRTNHKGSNTSKESTLDWSKCDLDFGNEYLNEKQKAYECARLQVPLDYTNESNGETIELDLIKVKATAKPFKGSVLYNPGGPGASGVETTVEVGPLLSEILGEQFDIISFDPRGTGRTIPFICEETNVPESGTLQQRDFNTLPQTNMWAFLQTTSWRMGSNLAEKCFQTRKDIGRFVNTPFVARDMFKIVDALDQGPLLNFWGMSYGTVLGQVAVSLFPDRVGRVFFDGNKKADDYAADIGLAGLEDAERAVAHILDECVQAGKELCYLADFHGENTTGKSLFDAFSKVIEKGLTGSKDANFSALGIKGQIVVDLKDPADYQRIVKRIEGLLTNNAAALNALSTRGKPSGDKPSWNRGGAAIRPGISCGDSSFRVDTPEDLYSMYQAHRAAASFSESTLSHRFACANWKFTAAEQIDLNKLRNVKTNSPILLANGRYDPVTSLRSAWEISARFRGSRVIVHEGAGHCVLNHRSNCTESAIKGYFRDGQMPSVNTVCKPNLPLFEYIKEETEKARKAKEQN</sequence>
<dbReference type="PANTHER" id="PTHR43248:SF25">
    <property type="entry name" value="AB HYDROLASE-1 DOMAIN-CONTAINING PROTEIN-RELATED"/>
    <property type="match status" value="1"/>
</dbReference>
<dbReference type="EMBL" id="JAGPXF010000006">
    <property type="protein sequence ID" value="KAH7239283.1"/>
    <property type="molecule type" value="Genomic_DNA"/>
</dbReference>
<proteinExistence type="inferred from homology"/>
<dbReference type="InterPro" id="IPR029058">
    <property type="entry name" value="AB_hydrolase_fold"/>
</dbReference>
<keyword evidence="3" id="KW-0732">Signal</keyword>
<dbReference type="Gene3D" id="3.40.50.1820">
    <property type="entry name" value="alpha/beta hydrolase"/>
    <property type="match status" value="1"/>
</dbReference>
<dbReference type="AlphaFoldDB" id="A0A8K0W8K9"/>
<accession>A0A8K0W8K9</accession>
<evidence type="ECO:0000313" key="6">
    <source>
        <dbReference type="EMBL" id="KAH7239283.1"/>
    </source>
</evidence>
<keyword evidence="7" id="KW-1185">Reference proteome</keyword>
<dbReference type="Pfam" id="PF08386">
    <property type="entry name" value="Abhydrolase_4"/>
    <property type="match status" value="1"/>
</dbReference>
<dbReference type="OrthoDB" id="425534at2759"/>
<protein>
    <submittedName>
        <fullName evidence="6">TAP-like protein-domain-containing protein</fullName>
    </submittedName>
</protein>
<gene>
    <name evidence="6" type="ORF">BKA59DRAFT_495725</name>
</gene>
<comment type="caution">
    <text evidence="6">The sequence shown here is derived from an EMBL/GenBank/DDBJ whole genome shotgun (WGS) entry which is preliminary data.</text>
</comment>
<evidence type="ECO:0000256" key="3">
    <source>
        <dbReference type="SAM" id="SignalP"/>
    </source>
</evidence>
<feature type="domain" description="Peptidase S33 tripeptidyl aminopeptidase-like C-terminal" evidence="5">
    <location>
        <begin position="424"/>
        <end position="526"/>
    </location>
</feature>
<dbReference type="Proteomes" id="UP000813427">
    <property type="component" value="Unassembled WGS sequence"/>
</dbReference>